<keyword evidence="6" id="KW-0735">Signal-anchor</keyword>
<keyword evidence="12" id="KW-1185">Reference proteome</keyword>
<evidence type="ECO:0000313" key="12">
    <source>
        <dbReference type="Proteomes" id="UP001164746"/>
    </source>
</evidence>
<evidence type="ECO:0000256" key="4">
    <source>
        <dbReference type="ARBA" id="ARBA00022679"/>
    </source>
</evidence>
<sequence length="246" mass="28318">MKSREAEDKPTVLKSDPKVSKWIFICEEETRIDLDKFEKFIQQYDPAKGEPINDDDLFIAVKTCEQFHTERVPVVLDTWAKESKNIEFYSETVDDSIPTIDLGVPNTERERLKRLLACYDPTGLIAIGERYGYRSALGDGYDYITGGGGMPMVEKLVEGCKCPQDDSPDDMIIGMCLKRFNIPITHVPYLHQARPDDYSEGYLSRQIPVSFHKHWNNDPRAVYRLLKSYDKQEQEGSVQTDKHTEL</sequence>
<dbReference type="EMBL" id="CP111015">
    <property type="protein sequence ID" value="WAR01940.1"/>
    <property type="molecule type" value="Genomic_DNA"/>
</dbReference>
<comment type="similarity">
    <text evidence="2">Belongs to the glycosyltransferase 31 family.</text>
</comment>
<keyword evidence="5" id="KW-0812">Transmembrane</keyword>
<dbReference type="InterPro" id="IPR003378">
    <property type="entry name" value="Fringe-like_glycosylTrfase"/>
</dbReference>
<evidence type="ECO:0000256" key="7">
    <source>
        <dbReference type="ARBA" id="ARBA00022989"/>
    </source>
</evidence>
<gene>
    <name evidence="11" type="ORF">MAR_008498</name>
</gene>
<evidence type="ECO:0000256" key="8">
    <source>
        <dbReference type="ARBA" id="ARBA00023136"/>
    </source>
</evidence>
<proteinExistence type="inferred from homology"/>
<feature type="domain" description="Fringe-like glycosyltransferase" evidence="10">
    <location>
        <begin position="110"/>
        <end position="217"/>
    </location>
</feature>
<name>A0ABY7DW36_MYAAR</name>
<dbReference type="Pfam" id="PF02434">
    <property type="entry name" value="Fringe"/>
    <property type="match status" value="1"/>
</dbReference>
<evidence type="ECO:0000256" key="3">
    <source>
        <dbReference type="ARBA" id="ARBA00022676"/>
    </source>
</evidence>
<evidence type="ECO:0000256" key="2">
    <source>
        <dbReference type="ARBA" id="ARBA00008661"/>
    </source>
</evidence>
<reference evidence="11" key="1">
    <citation type="submission" date="2022-11" db="EMBL/GenBank/DDBJ databases">
        <title>Centuries of genome instability and evolution in soft-shell clam transmissible cancer (bioRxiv).</title>
        <authorList>
            <person name="Hart S.F.M."/>
            <person name="Yonemitsu M.A."/>
            <person name="Giersch R.M."/>
            <person name="Beal B.F."/>
            <person name="Arriagada G."/>
            <person name="Davis B.W."/>
            <person name="Ostrander E.A."/>
            <person name="Goff S.P."/>
            <person name="Metzger M.J."/>
        </authorList>
    </citation>
    <scope>NUCLEOTIDE SEQUENCE</scope>
    <source>
        <strain evidence="11">MELC-2E11</strain>
        <tissue evidence="11">Siphon/mantle</tissue>
    </source>
</reference>
<evidence type="ECO:0000259" key="10">
    <source>
        <dbReference type="Pfam" id="PF02434"/>
    </source>
</evidence>
<comment type="subcellular location">
    <subcellularLocation>
        <location evidence="9">Endomembrane system</location>
        <topology evidence="9">Single-pass membrane protein</topology>
    </subcellularLocation>
    <subcellularLocation>
        <location evidence="1">Membrane</location>
        <topology evidence="1">Single-pass type II membrane protein</topology>
    </subcellularLocation>
</comment>
<evidence type="ECO:0000313" key="11">
    <source>
        <dbReference type="EMBL" id="WAR01940.1"/>
    </source>
</evidence>
<keyword evidence="3" id="KW-0328">Glycosyltransferase</keyword>
<evidence type="ECO:0000256" key="5">
    <source>
        <dbReference type="ARBA" id="ARBA00022692"/>
    </source>
</evidence>
<dbReference type="Proteomes" id="UP001164746">
    <property type="component" value="Chromosome 4"/>
</dbReference>
<organism evidence="11 12">
    <name type="scientific">Mya arenaria</name>
    <name type="common">Soft-shell clam</name>
    <dbReference type="NCBI Taxonomy" id="6604"/>
    <lineage>
        <taxon>Eukaryota</taxon>
        <taxon>Metazoa</taxon>
        <taxon>Spiralia</taxon>
        <taxon>Lophotrochozoa</taxon>
        <taxon>Mollusca</taxon>
        <taxon>Bivalvia</taxon>
        <taxon>Autobranchia</taxon>
        <taxon>Heteroconchia</taxon>
        <taxon>Euheterodonta</taxon>
        <taxon>Imparidentia</taxon>
        <taxon>Neoheterodontei</taxon>
        <taxon>Myida</taxon>
        <taxon>Myoidea</taxon>
        <taxon>Myidae</taxon>
        <taxon>Mya</taxon>
    </lineage>
</organism>
<keyword evidence="4" id="KW-0808">Transferase</keyword>
<evidence type="ECO:0000256" key="6">
    <source>
        <dbReference type="ARBA" id="ARBA00022968"/>
    </source>
</evidence>
<protein>
    <submittedName>
        <fullName evidence="11">B3GLT-like protein</fullName>
    </submittedName>
</protein>
<keyword evidence="7" id="KW-1133">Transmembrane helix</keyword>
<accession>A0ABY7DW36</accession>
<dbReference type="Gene3D" id="3.90.550.50">
    <property type="match status" value="2"/>
</dbReference>
<evidence type="ECO:0000256" key="1">
    <source>
        <dbReference type="ARBA" id="ARBA00004606"/>
    </source>
</evidence>
<dbReference type="PANTHER" id="PTHR10811">
    <property type="entry name" value="FRINGE-RELATED"/>
    <property type="match status" value="1"/>
</dbReference>
<keyword evidence="8" id="KW-0472">Membrane</keyword>
<evidence type="ECO:0000256" key="9">
    <source>
        <dbReference type="ARBA" id="ARBA00037847"/>
    </source>
</evidence>